<evidence type="ECO:0000256" key="2">
    <source>
        <dbReference type="ARBA" id="ARBA00022692"/>
    </source>
</evidence>
<feature type="transmembrane region" description="Helical" evidence="6">
    <location>
        <begin position="196"/>
        <end position="216"/>
    </location>
</feature>
<dbReference type="Pfam" id="PF01061">
    <property type="entry name" value="ABC2_membrane"/>
    <property type="match status" value="1"/>
</dbReference>
<keyword evidence="5" id="KW-0046">Antibiotic resistance</keyword>
<dbReference type="InterPro" id="IPR047817">
    <property type="entry name" value="ABC2_TM_bact-type"/>
</dbReference>
<keyword evidence="9" id="KW-1185">Reference proteome</keyword>
<feature type="transmembrane region" description="Helical" evidence="6">
    <location>
        <begin position="163"/>
        <end position="184"/>
    </location>
</feature>
<comment type="similarity">
    <text evidence="6">Belongs to the ABC-2 integral membrane protein family.</text>
</comment>
<keyword evidence="2 6" id="KW-0812">Transmembrane</keyword>
<evidence type="ECO:0000256" key="6">
    <source>
        <dbReference type="RuleBase" id="RU361157"/>
    </source>
</evidence>
<evidence type="ECO:0000259" key="7">
    <source>
        <dbReference type="PROSITE" id="PS51012"/>
    </source>
</evidence>
<gene>
    <name evidence="8" type="ORF">L0C25_13815</name>
</gene>
<reference evidence="8" key="1">
    <citation type="submission" date="2022-01" db="EMBL/GenBank/DDBJ databases">
        <title>Nocardioidaceae gen. sp. A5X3R13.</title>
        <authorList>
            <person name="Lopez Marin M.A."/>
            <person name="Uhlik O."/>
        </authorList>
    </citation>
    <scope>NUCLEOTIDE SEQUENCE</scope>
    <source>
        <strain evidence="8">A5X3R13</strain>
    </source>
</reference>
<name>A0AA46YJL4_9ACTN</name>
<feature type="domain" description="ABC transmembrane type-2" evidence="7">
    <location>
        <begin position="51"/>
        <end position="279"/>
    </location>
</feature>
<evidence type="ECO:0000256" key="4">
    <source>
        <dbReference type="ARBA" id="ARBA00023136"/>
    </source>
</evidence>
<feature type="transmembrane region" description="Helical" evidence="6">
    <location>
        <begin position="138"/>
        <end position="157"/>
    </location>
</feature>
<evidence type="ECO:0000313" key="8">
    <source>
        <dbReference type="EMBL" id="UYM03626.1"/>
    </source>
</evidence>
<dbReference type="GO" id="GO:0140359">
    <property type="term" value="F:ABC-type transporter activity"/>
    <property type="evidence" value="ECO:0007669"/>
    <property type="project" value="InterPro"/>
</dbReference>
<feature type="transmembrane region" description="Helical" evidence="6">
    <location>
        <begin position="52"/>
        <end position="73"/>
    </location>
</feature>
<dbReference type="KEGG" id="sgrg:L0C25_13815"/>
<dbReference type="InterPro" id="IPR013525">
    <property type="entry name" value="ABC2_TM"/>
</dbReference>
<keyword evidence="6" id="KW-0813">Transport</keyword>
<dbReference type="PANTHER" id="PTHR43229">
    <property type="entry name" value="NODULATION PROTEIN J"/>
    <property type="match status" value="1"/>
</dbReference>
<keyword evidence="3 6" id="KW-1133">Transmembrane helix</keyword>
<dbReference type="GO" id="GO:0046677">
    <property type="term" value="P:response to antibiotic"/>
    <property type="evidence" value="ECO:0007669"/>
    <property type="project" value="UniProtKB-KW"/>
</dbReference>
<accession>A0AA46YJL4</accession>
<dbReference type="InterPro" id="IPR000412">
    <property type="entry name" value="ABC_2_transport"/>
</dbReference>
<keyword evidence="4 6" id="KW-0472">Membrane</keyword>
<proteinExistence type="inferred from homology"/>
<dbReference type="Proteomes" id="UP001164390">
    <property type="component" value="Chromosome"/>
</dbReference>
<evidence type="ECO:0000313" key="9">
    <source>
        <dbReference type="Proteomes" id="UP001164390"/>
    </source>
</evidence>
<evidence type="ECO:0000256" key="1">
    <source>
        <dbReference type="ARBA" id="ARBA00004141"/>
    </source>
</evidence>
<dbReference type="PANTHER" id="PTHR43229:SF2">
    <property type="entry name" value="NODULATION PROTEIN J"/>
    <property type="match status" value="1"/>
</dbReference>
<evidence type="ECO:0000256" key="5">
    <source>
        <dbReference type="ARBA" id="ARBA00023251"/>
    </source>
</evidence>
<comment type="subcellular location">
    <subcellularLocation>
        <location evidence="6">Cell membrane</location>
        <topology evidence="6">Multi-pass membrane protein</topology>
    </subcellularLocation>
    <subcellularLocation>
        <location evidence="1">Membrane</location>
        <topology evidence="1">Multi-pass membrane protein</topology>
    </subcellularLocation>
</comment>
<dbReference type="PROSITE" id="PS51012">
    <property type="entry name" value="ABC_TM2"/>
    <property type="match status" value="1"/>
</dbReference>
<dbReference type="InterPro" id="IPR051784">
    <property type="entry name" value="Nod_factor_ABC_transporter"/>
</dbReference>
<feature type="transmembrane region" description="Helical" evidence="6">
    <location>
        <begin position="85"/>
        <end position="108"/>
    </location>
</feature>
<dbReference type="PIRSF" id="PIRSF006648">
    <property type="entry name" value="DrrB"/>
    <property type="match status" value="1"/>
</dbReference>
<protein>
    <recommendedName>
        <fullName evidence="6">Transport permease protein</fullName>
    </recommendedName>
</protein>
<sequence length="281" mass="30679">MSDATRTRPHDVFADGPSVPANADSTRVSWWLIDAWLMAARNLRRIQRTPELLMYAVVQPVMFILLFAYVFGGAIDVGSSDYKQFLMPGIFVMMVLFSSVSATTVTLAEDMQRGIIDRFRSMPMTQSSVLVGRTASEVVRTGITVAIMIVMGLLIGFRFHGGAAYALLGIALLLLFGYAFSWLGSVLGLTAPSVEAAQSAGTFWLFPFAFVSSAFVPTQSMPGWLQVYADHSPVTVTVNALRDCFMRGTFDSDGAQSLLWSVGILVVFAPLATVLYKRRSA</sequence>
<evidence type="ECO:0000256" key="3">
    <source>
        <dbReference type="ARBA" id="ARBA00022989"/>
    </source>
</evidence>
<organism evidence="8 9">
    <name type="scientific">Solicola gregarius</name>
    <dbReference type="NCBI Taxonomy" id="2908642"/>
    <lineage>
        <taxon>Bacteria</taxon>
        <taxon>Bacillati</taxon>
        <taxon>Actinomycetota</taxon>
        <taxon>Actinomycetes</taxon>
        <taxon>Propionibacteriales</taxon>
        <taxon>Nocardioidaceae</taxon>
        <taxon>Solicola</taxon>
    </lineage>
</organism>
<dbReference type="RefSeq" id="WP_271632244.1">
    <property type="nucleotide sequence ID" value="NZ_CP094970.1"/>
</dbReference>
<dbReference type="AlphaFoldDB" id="A0AA46YJL4"/>
<keyword evidence="6" id="KW-1003">Cell membrane</keyword>
<dbReference type="GO" id="GO:0043190">
    <property type="term" value="C:ATP-binding cassette (ABC) transporter complex"/>
    <property type="evidence" value="ECO:0007669"/>
    <property type="project" value="InterPro"/>
</dbReference>
<dbReference type="EMBL" id="CP094970">
    <property type="protein sequence ID" value="UYM03626.1"/>
    <property type="molecule type" value="Genomic_DNA"/>
</dbReference>
<feature type="transmembrane region" description="Helical" evidence="6">
    <location>
        <begin position="258"/>
        <end position="276"/>
    </location>
</feature>